<protein>
    <recommendedName>
        <fullName evidence="4">Protein kinase domain-containing protein</fullName>
    </recommendedName>
</protein>
<evidence type="ECO:0000256" key="1">
    <source>
        <dbReference type="PROSITE-ProRule" id="PRU10141"/>
    </source>
</evidence>
<keyword evidence="1" id="KW-0067">ATP-binding</keyword>
<name>A0A6A0AE08_HAELA</name>
<dbReference type="InterPro" id="IPR017441">
    <property type="entry name" value="Protein_kinase_ATP_BS"/>
</dbReference>
<dbReference type="InterPro" id="IPR011009">
    <property type="entry name" value="Kinase-like_dom_sf"/>
</dbReference>
<proteinExistence type="predicted"/>
<accession>A0A6A0AE08</accession>
<gene>
    <name evidence="2" type="ORF">HaLaN_29807</name>
</gene>
<dbReference type="SUPFAM" id="SSF56112">
    <property type="entry name" value="Protein kinase-like (PK-like)"/>
    <property type="match status" value="1"/>
</dbReference>
<feature type="binding site" evidence="1">
    <location>
        <position position="219"/>
    </location>
    <ligand>
        <name>ATP</name>
        <dbReference type="ChEBI" id="CHEBI:30616"/>
    </ligand>
</feature>
<dbReference type="Proteomes" id="UP000485058">
    <property type="component" value="Unassembled WGS sequence"/>
</dbReference>
<evidence type="ECO:0000313" key="2">
    <source>
        <dbReference type="EMBL" id="GFH30878.1"/>
    </source>
</evidence>
<reference evidence="2 3" key="1">
    <citation type="submission" date="2020-02" db="EMBL/GenBank/DDBJ databases">
        <title>Draft genome sequence of Haematococcus lacustris strain NIES-144.</title>
        <authorList>
            <person name="Morimoto D."/>
            <person name="Nakagawa S."/>
            <person name="Yoshida T."/>
            <person name="Sawayama S."/>
        </authorList>
    </citation>
    <scope>NUCLEOTIDE SEQUENCE [LARGE SCALE GENOMIC DNA]</scope>
    <source>
        <strain evidence="2 3">NIES-144</strain>
    </source>
</reference>
<comment type="caution">
    <text evidence="2">The sequence shown here is derived from an EMBL/GenBank/DDBJ whole genome shotgun (WGS) entry which is preliminary data.</text>
</comment>
<dbReference type="EMBL" id="BLLF01005209">
    <property type="protein sequence ID" value="GFH30878.1"/>
    <property type="molecule type" value="Genomic_DNA"/>
</dbReference>
<evidence type="ECO:0000313" key="3">
    <source>
        <dbReference type="Proteomes" id="UP000485058"/>
    </source>
</evidence>
<organism evidence="2 3">
    <name type="scientific">Haematococcus lacustris</name>
    <name type="common">Green alga</name>
    <name type="synonym">Haematococcus pluvialis</name>
    <dbReference type="NCBI Taxonomy" id="44745"/>
    <lineage>
        <taxon>Eukaryota</taxon>
        <taxon>Viridiplantae</taxon>
        <taxon>Chlorophyta</taxon>
        <taxon>core chlorophytes</taxon>
        <taxon>Chlorophyceae</taxon>
        <taxon>CS clade</taxon>
        <taxon>Chlamydomonadales</taxon>
        <taxon>Haematococcaceae</taxon>
        <taxon>Haematococcus</taxon>
    </lineage>
</organism>
<dbReference type="PROSITE" id="PS00107">
    <property type="entry name" value="PROTEIN_KINASE_ATP"/>
    <property type="match status" value="1"/>
</dbReference>
<keyword evidence="3" id="KW-1185">Reference proteome</keyword>
<feature type="non-terminal residue" evidence="2">
    <location>
        <position position="263"/>
    </location>
</feature>
<sequence>MLPADVTSVEKFRSGVVRRGRKLEPGPKDSEVAHRRNAFLPNLAAVRLNVGQTFAQVVHTDGVAVSVMFTRPKPAEPPGELPRIGKEEGAVNPLAHLDADWLGCDPGKTNMATVAHEERYPSGAVKSAWQRSLTAGQYSAGPVRVLQIENLHHVVNCSPADCYALDFEVEGKQSLAAPEVEEAMCMLYCDLAAEVDLLGQGGNGEVHRGLIGSKAVAVKVQYLSSDEGALRKEAMELSLMYVLGSSHPGFLRPLGHVVAPLTS</sequence>
<dbReference type="AlphaFoldDB" id="A0A6A0AE08"/>
<evidence type="ECO:0008006" key="4">
    <source>
        <dbReference type="Google" id="ProtNLM"/>
    </source>
</evidence>
<dbReference type="GO" id="GO:0005524">
    <property type="term" value="F:ATP binding"/>
    <property type="evidence" value="ECO:0007669"/>
    <property type="project" value="UniProtKB-UniRule"/>
</dbReference>
<keyword evidence="1" id="KW-0547">Nucleotide-binding</keyword>